<keyword evidence="2" id="KW-1133">Transmembrane helix</keyword>
<reference evidence="4" key="1">
    <citation type="journal article" date="2019" name="Int. J. Syst. Evol. Microbiol.">
        <title>The Global Catalogue of Microorganisms (GCM) 10K type strain sequencing project: providing services to taxonomists for standard genome sequencing and annotation.</title>
        <authorList>
            <consortium name="The Broad Institute Genomics Platform"/>
            <consortium name="The Broad Institute Genome Sequencing Center for Infectious Disease"/>
            <person name="Wu L."/>
            <person name="Ma J."/>
        </authorList>
    </citation>
    <scope>NUCLEOTIDE SEQUENCE [LARGE SCALE GENOMIC DNA]</scope>
    <source>
        <strain evidence="4">JCM 11574</strain>
    </source>
</reference>
<feature type="transmembrane region" description="Helical" evidence="2">
    <location>
        <begin position="91"/>
        <end position="111"/>
    </location>
</feature>
<protein>
    <recommendedName>
        <fullName evidence="5">Membrane-anchored protein</fullName>
    </recommendedName>
</protein>
<proteinExistence type="predicted"/>
<dbReference type="Pfam" id="PF03988">
    <property type="entry name" value="DUF347"/>
    <property type="match status" value="4"/>
</dbReference>
<feature type="transmembrane region" description="Helical" evidence="2">
    <location>
        <begin position="34"/>
        <end position="55"/>
    </location>
</feature>
<feature type="transmembrane region" description="Helical" evidence="2">
    <location>
        <begin position="67"/>
        <end position="85"/>
    </location>
</feature>
<evidence type="ECO:0000256" key="1">
    <source>
        <dbReference type="SAM" id="MobiDB-lite"/>
    </source>
</evidence>
<accession>A0ABP6N1G6</accession>
<dbReference type="EMBL" id="BAAAVM010000018">
    <property type="protein sequence ID" value="GAA3130541.1"/>
    <property type="molecule type" value="Genomic_DNA"/>
</dbReference>
<keyword evidence="2" id="KW-0812">Transmembrane</keyword>
<name>A0ABP6N1G6_9ACTN</name>
<feature type="transmembrane region" description="Helical" evidence="2">
    <location>
        <begin position="156"/>
        <end position="176"/>
    </location>
</feature>
<comment type="caution">
    <text evidence="3">The sequence shown here is derived from an EMBL/GenBank/DDBJ whole genome shotgun (WGS) entry which is preliminary data.</text>
</comment>
<feature type="transmembrane region" description="Helical" evidence="2">
    <location>
        <begin position="221"/>
        <end position="243"/>
    </location>
</feature>
<evidence type="ECO:0000313" key="4">
    <source>
        <dbReference type="Proteomes" id="UP001500893"/>
    </source>
</evidence>
<dbReference type="InterPro" id="IPR007136">
    <property type="entry name" value="DUF347"/>
</dbReference>
<keyword evidence="2" id="KW-0472">Membrane</keyword>
<gene>
    <name evidence="3" type="ORF">GCM10010521_15740</name>
</gene>
<feature type="transmembrane region" description="Helical" evidence="2">
    <location>
        <begin position="131"/>
        <end position="150"/>
    </location>
</feature>
<feature type="transmembrane region" description="Helical" evidence="2">
    <location>
        <begin position="270"/>
        <end position="288"/>
    </location>
</feature>
<evidence type="ECO:0000256" key="2">
    <source>
        <dbReference type="SAM" id="Phobius"/>
    </source>
</evidence>
<dbReference type="Proteomes" id="UP001500893">
    <property type="component" value="Unassembled WGS sequence"/>
</dbReference>
<keyword evidence="4" id="KW-1185">Reference proteome</keyword>
<feature type="transmembrane region" description="Helical" evidence="2">
    <location>
        <begin position="183"/>
        <end position="201"/>
    </location>
</feature>
<evidence type="ECO:0008006" key="5">
    <source>
        <dbReference type="Google" id="ProtNLM"/>
    </source>
</evidence>
<evidence type="ECO:0000313" key="3">
    <source>
        <dbReference type="EMBL" id="GAA3130541.1"/>
    </source>
</evidence>
<sequence>MLNKVPEVTIWFWVIKVLCTTVGESFADWINMKLGVGLVNTAWIFTAVFVVVLAVQLRLKRYVPFPYWLTVVVVSVTGTLYTDILTDQLNVPLWISSAVFSVLLAAVFGVWWARERTLSIHSVTTLPRESFYWLAVLVTFALGTATGDWTLELTGWSPGVSVLLPLGLIAAITLLWKFGANPVLSFWLAYILTRPLGANIGDWLASPKVAQNPGDPTGLALGTFTTSLIFLGLILATVVYLTVTRSDVTETHEATHAAPATSNPRKERTALAGFGLLAVATAGLLVWAHGQPHVGPAPETDNTSAVQMAPGQAVKKFPPAKVAALKTLASTSLKDARSGNATGAHAAAQSLRDLWDADQASLQPLDQTGWTSIDAQMDKVLKTFGIDHSNPPMSPAQQESELNALLTDMG</sequence>
<feature type="region of interest" description="Disordered" evidence="1">
    <location>
        <begin position="388"/>
        <end position="410"/>
    </location>
</feature>
<organism evidence="3 4">
    <name type="scientific">Streptomyces rameus</name>
    <dbReference type="NCBI Taxonomy" id="68261"/>
    <lineage>
        <taxon>Bacteria</taxon>
        <taxon>Bacillati</taxon>
        <taxon>Actinomycetota</taxon>
        <taxon>Actinomycetes</taxon>
        <taxon>Kitasatosporales</taxon>
        <taxon>Streptomycetaceae</taxon>
        <taxon>Streptomyces</taxon>
    </lineage>
</organism>